<sequence length="97" mass="10977">MNQELRHFIGVYLQLEVAYQDLHGTRETLQHVKPEWTEAVREGLEALVRGRGLTVGEYEALTDLEFPDEATLYAYLSDVYAFLFESGTMSPVPPADA</sequence>
<evidence type="ECO:0008006" key="3">
    <source>
        <dbReference type="Google" id="ProtNLM"/>
    </source>
</evidence>
<accession>A0ABN0ZLC2</accession>
<comment type="caution">
    <text evidence="1">The sequence shown here is derived from an EMBL/GenBank/DDBJ whole genome shotgun (WGS) entry which is preliminary data.</text>
</comment>
<organism evidence="1 2">
    <name type="scientific">Streptomyces olivaceiscleroticus</name>
    <dbReference type="NCBI Taxonomy" id="68245"/>
    <lineage>
        <taxon>Bacteria</taxon>
        <taxon>Bacillati</taxon>
        <taxon>Actinomycetota</taxon>
        <taxon>Actinomycetes</taxon>
        <taxon>Kitasatosporales</taxon>
        <taxon>Streptomycetaceae</taxon>
        <taxon>Streptomyces</taxon>
    </lineage>
</organism>
<name>A0ABN0ZLC2_9ACTN</name>
<evidence type="ECO:0000313" key="2">
    <source>
        <dbReference type="Proteomes" id="UP001500909"/>
    </source>
</evidence>
<keyword evidence="2" id="KW-1185">Reference proteome</keyword>
<proteinExistence type="predicted"/>
<protein>
    <recommendedName>
        <fullName evidence="3">CdiI immunity protein domain-containing protein</fullName>
    </recommendedName>
</protein>
<reference evidence="1 2" key="1">
    <citation type="journal article" date="2019" name="Int. J. Syst. Evol. Microbiol.">
        <title>The Global Catalogue of Microorganisms (GCM) 10K type strain sequencing project: providing services to taxonomists for standard genome sequencing and annotation.</title>
        <authorList>
            <consortium name="The Broad Institute Genomics Platform"/>
            <consortium name="The Broad Institute Genome Sequencing Center for Infectious Disease"/>
            <person name="Wu L."/>
            <person name="Ma J."/>
        </authorList>
    </citation>
    <scope>NUCLEOTIDE SEQUENCE [LARGE SCALE GENOMIC DNA]</scope>
    <source>
        <strain evidence="1 2">JCM 4805</strain>
    </source>
</reference>
<dbReference type="RefSeq" id="WP_346093824.1">
    <property type="nucleotide sequence ID" value="NZ_BAAABY010000009.1"/>
</dbReference>
<evidence type="ECO:0000313" key="1">
    <source>
        <dbReference type="EMBL" id="GAA0451129.1"/>
    </source>
</evidence>
<gene>
    <name evidence="1" type="ORF">GCM10010361_14010</name>
</gene>
<dbReference type="Proteomes" id="UP001500909">
    <property type="component" value="Unassembled WGS sequence"/>
</dbReference>
<dbReference type="EMBL" id="BAAABY010000009">
    <property type="protein sequence ID" value="GAA0451129.1"/>
    <property type="molecule type" value="Genomic_DNA"/>
</dbReference>